<dbReference type="EMBL" id="VATY01000001">
    <property type="protein sequence ID" value="TMM59415.1"/>
    <property type="molecule type" value="Genomic_DNA"/>
</dbReference>
<accession>A0A5S3PWN5</accession>
<keyword evidence="2" id="KW-1185">Reference proteome</keyword>
<name>A0A5S3PWN5_9FLAO</name>
<reference evidence="1 2" key="1">
    <citation type="submission" date="2019-05" db="EMBL/GenBank/DDBJ databases">
        <authorList>
            <person name="Zhang J.-Y."/>
            <person name="Feg X."/>
            <person name="Du Z.-J."/>
        </authorList>
    </citation>
    <scope>NUCLEOTIDE SEQUENCE [LARGE SCALE GENOMIC DNA]</scope>
    <source>
        <strain evidence="1 2">RZ26</strain>
    </source>
</reference>
<dbReference type="OrthoDB" id="1421367at2"/>
<evidence type="ECO:0000313" key="1">
    <source>
        <dbReference type="EMBL" id="TMM59415.1"/>
    </source>
</evidence>
<dbReference type="RefSeq" id="WP_138657404.1">
    <property type="nucleotide sequence ID" value="NZ_VATY01000001.1"/>
</dbReference>
<gene>
    <name evidence="1" type="ORF">FEE95_08300</name>
</gene>
<evidence type="ECO:0000313" key="2">
    <source>
        <dbReference type="Proteomes" id="UP000310314"/>
    </source>
</evidence>
<dbReference type="Gene3D" id="3.20.80.10">
    <property type="entry name" value="Regulatory factor, effector binding domain"/>
    <property type="match status" value="1"/>
</dbReference>
<sequence length="297" mass="34331">MRKKLAWGLLILLLGTLIWYLFLKPNDYQVTFKTRAIPGTVNQAIKLWANGLVDSKLLNQTDLRHFSHQLRFNDSVHTYEWNVKPLNDSTSRVKVLVTDVENSLPNKITIPFSETDFEKRTKNTVKDLMETLKEHTESFKVTITGVDEIPSKYCAYISLKSTQKEKALKMMENYPILNSVLAKNNIALDGPPFIQIEDWNMQTDSIVFNFCYPIIKSDTLPQINGVQFQQVKNQKAIKSVFNGNYIISDRAWYAMVDFAKKNDMTIEQKPIEVFYSNPNMGGDELNWKAEVFMPLKE</sequence>
<comment type="caution">
    <text evidence="1">The sequence shown here is derived from an EMBL/GenBank/DDBJ whole genome shotgun (WGS) entry which is preliminary data.</text>
</comment>
<proteinExistence type="predicted"/>
<dbReference type="InterPro" id="IPR011256">
    <property type="entry name" value="Reg_factor_effector_dom_sf"/>
</dbReference>
<organism evidence="1 2">
    <name type="scientific">Maribacter algarum</name>
    <name type="common">ex Zhang et al. 2020</name>
    <dbReference type="NCBI Taxonomy" id="2578118"/>
    <lineage>
        <taxon>Bacteria</taxon>
        <taxon>Pseudomonadati</taxon>
        <taxon>Bacteroidota</taxon>
        <taxon>Flavobacteriia</taxon>
        <taxon>Flavobacteriales</taxon>
        <taxon>Flavobacteriaceae</taxon>
        <taxon>Maribacter</taxon>
    </lineage>
</organism>
<protein>
    <submittedName>
        <fullName evidence="1">AraC family transcriptional regulator</fullName>
    </submittedName>
</protein>
<dbReference type="Proteomes" id="UP000310314">
    <property type="component" value="Unassembled WGS sequence"/>
</dbReference>
<dbReference type="AlphaFoldDB" id="A0A5S3PWN5"/>